<dbReference type="GO" id="GO:0016853">
    <property type="term" value="F:isomerase activity"/>
    <property type="evidence" value="ECO:0007669"/>
    <property type="project" value="UniProtKB-KW"/>
</dbReference>
<comment type="caution">
    <text evidence="1">The sequence shown here is derived from an EMBL/GenBank/DDBJ whole genome shotgun (WGS) entry which is preliminary data.</text>
</comment>
<dbReference type="InterPro" id="IPR032710">
    <property type="entry name" value="NTF2-like_dom_sf"/>
</dbReference>
<evidence type="ECO:0000313" key="1">
    <source>
        <dbReference type="EMBL" id="NYD34276.1"/>
    </source>
</evidence>
<dbReference type="AlphaFoldDB" id="A0A7Y9DRN2"/>
<sequence length="123" mass="12842">MEIAGRVLDALASTTADGPPPDLFAPGAVTWHSFDEVEAPTVPATFDSLRAIRAVVPDFTMVDVRAFGGEPGLAQYVVTGTLPDGSRLHAPAALVVHTENGLVTRIEEYVDSGQLAPLFAALG</sequence>
<dbReference type="Proteomes" id="UP000535890">
    <property type="component" value="Unassembled WGS sequence"/>
</dbReference>
<proteinExistence type="predicted"/>
<reference evidence="1 2" key="1">
    <citation type="submission" date="2020-07" db="EMBL/GenBank/DDBJ databases">
        <title>Sequencing the genomes of 1000 actinobacteria strains.</title>
        <authorList>
            <person name="Klenk H.-P."/>
        </authorList>
    </citation>
    <scope>NUCLEOTIDE SEQUENCE [LARGE SCALE GENOMIC DNA]</scope>
    <source>
        <strain evidence="1 2">DSM 45772</strain>
    </source>
</reference>
<dbReference type="SUPFAM" id="SSF54427">
    <property type="entry name" value="NTF2-like"/>
    <property type="match status" value="1"/>
</dbReference>
<keyword evidence="1" id="KW-0413">Isomerase</keyword>
<protein>
    <submittedName>
        <fullName evidence="1">Ketosteroid isomerase-like protein</fullName>
    </submittedName>
</protein>
<name>A0A7Y9DRN2_9PSEU</name>
<keyword evidence="2" id="KW-1185">Reference proteome</keyword>
<evidence type="ECO:0000313" key="2">
    <source>
        <dbReference type="Proteomes" id="UP000535890"/>
    </source>
</evidence>
<dbReference type="RefSeq" id="WP_179792239.1">
    <property type="nucleotide sequence ID" value="NZ_BAABHP010000030.1"/>
</dbReference>
<dbReference type="Gene3D" id="3.10.450.50">
    <property type="match status" value="1"/>
</dbReference>
<organism evidence="1 2">
    <name type="scientific">Actinomycetospora corticicola</name>
    <dbReference type="NCBI Taxonomy" id="663602"/>
    <lineage>
        <taxon>Bacteria</taxon>
        <taxon>Bacillati</taxon>
        <taxon>Actinomycetota</taxon>
        <taxon>Actinomycetes</taxon>
        <taxon>Pseudonocardiales</taxon>
        <taxon>Pseudonocardiaceae</taxon>
        <taxon>Actinomycetospora</taxon>
    </lineage>
</organism>
<gene>
    <name evidence="1" type="ORF">BJ983_000378</name>
</gene>
<dbReference type="EMBL" id="JACCBN010000001">
    <property type="protein sequence ID" value="NYD34276.1"/>
    <property type="molecule type" value="Genomic_DNA"/>
</dbReference>
<accession>A0A7Y9DRN2</accession>